<dbReference type="Proteomes" id="UP000267841">
    <property type="component" value="Unassembled WGS sequence"/>
</dbReference>
<proteinExistence type="predicted"/>
<dbReference type="OrthoDB" id="14607at2"/>
<evidence type="ECO:0000313" key="2">
    <source>
        <dbReference type="Proteomes" id="UP000267841"/>
    </source>
</evidence>
<sequence length="108" mass="12801">MLISELSKKQRDFLKGVFELSELPEEAELREFLREKGCELYECMECGSLIFHDNYEFWNLSECCDDNSKLTQKGLLCEVCYAKSPENMKYWVAFRPSWYKDVDFNPNG</sequence>
<comment type="caution">
    <text evidence="1">The sequence shown here is derived from an EMBL/GenBank/DDBJ whole genome shotgun (WGS) entry which is preliminary data.</text>
</comment>
<accession>A0A497XQL3</accession>
<protein>
    <submittedName>
        <fullName evidence="1">Uncharacterized protein</fullName>
    </submittedName>
</protein>
<organism evidence="1 2">
    <name type="scientific">Hydrogenivirga caldilitoris</name>
    <dbReference type="NCBI Taxonomy" id="246264"/>
    <lineage>
        <taxon>Bacteria</taxon>
        <taxon>Pseudomonadati</taxon>
        <taxon>Aquificota</taxon>
        <taxon>Aquificia</taxon>
        <taxon>Aquificales</taxon>
        <taxon>Aquificaceae</taxon>
        <taxon>Hydrogenivirga</taxon>
    </lineage>
</organism>
<name>A0A497XQL3_9AQUI</name>
<dbReference type="AlphaFoldDB" id="A0A497XQL3"/>
<reference evidence="1 2" key="1">
    <citation type="submission" date="2018-10" db="EMBL/GenBank/DDBJ databases">
        <title>Genomic Encyclopedia of Archaeal and Bacterial Type Strains, Phase II (KMG-II): from individual species to whole genera.</title>
        <authorList>
            <person name="Goeker M."/>
        </authorList>
    </citation>
    <scope>NUCLEOTIDE SEQUENCE [LARGE SCALE GENOMIC DNA]</scope>
    <source>
        <strain evidence="1 2">DSM 16510</strain>
    </source>
</reference>
<dbReference type="RefSeq" id="WP_121010435.1">
    <property type="nucleotide sequence ID" value="NZ_RCCJ01000001.1"/>
</dbReference>
<keyword evidence="2" id="KW-1185">Reference proteome</keyword>
<evidence type="ECO:0000313" key="1">
    <source>
        <dbReference type="EMBL" id="RLJ70571.1"/>
    </source>
</evidence>
<dbReference type="EMBL" id="RCCJ01000001">
    <property type="protein sequence ID" value="RLJ70571.1"/>
    <property type="molecule type" value="Genomic_DNA"/>
</dbReference>
<gene>
    <name evidence="1" type="ORF">BCF55_0847</name>
</gene>